<dbReference type="GeneID" id="89228989"/>
<dbReference type="Gene3D" id="1.10.10.10">
    <property type="entry name" value="Winged helix-like DNA-binding domain superfamily/Winged helix DNA-binding domain"/>
    <property type="match status" value="1"/>
</dbReference>
<keyword evidence="6" id="KW-1185">Reference proteome</keyword>
<dbReference type="InterPro" id="IPR036388">
    <property type="entry name" value="WH-like_DNA-bd_sf"/>
</dbReference>
<dbReference type="RefSeq" id="WP_338097714.1">
    <property type="nucleotide sequence ID" value="NZ_CP131061.1"/>
</dbReference>
<accession>A0AA96ZW88</accession>
<reference evidence="5 6" key="1">
    <citation type="submission" date="2023-07" db="EMBL/GenBank/DDBJ databases">
        <title>Closed genome sequence of Methanosarcinaceae archaeon Am2.</title>
        <authorList>
            <person name="Poehlein A."/>
            <person name="Protasov E."/>
            <person name="Platt K."/>
            <person name="Reeh H."/>
            <person name="Daniel R."/>
            <person name="Brune A."/>
        </authorList>
    </citation>
    <scope>NUCLEOTIDE SEQUENCE [LARGE SCALE GENOMIC DNA]</scope>
    <source>
        <strain evidence="5 6">Am2</strain>
    </source>
</reference>
<evidence type="ECO:0000313" key="6">
    <source>
        <dbReference type="Proteomes" id="UP001304970"/>
    </source>
</evidence>
<proteinExistence type="inferred from homology"/>
<evidence type="ECO:0008006" key="7">
    <source>
        <dbReference type="Google" id="ProtNLM"/>
    </source>
</evidence>
<dbReference type="InterPro" id="IPR002831">
    <property type="entry name" value="Tscrpt_reg_TrmB_N"/>
</dbReference>
<comment type="similarity">
    <text evidence="1">Belongs to the transcriptional regulator TrmB family.</text>
</comment>
<dbReference type="InterPro" id="IPR036390">
    <property type="entry name" value="WH_DNA-bd_sf"/>
</dbReference>
<dbReference type="PANTHER" id="PTHR34293:SF1">
    <property type="entry name" value="HTH-TYPE TRANSCRIPTIONAL REGULATOR TRMBL2"/>
    <property type="match status" value="1"/>
</dbReference>
<name>A0AA96ZW88_9EURY</name>
<feature type="region of interest" description="Disordered" evidence="2">
    <location>
        <begin position="314"/>
        <end position="335"/>
    </location>
</feature>
<organism evidence="5 6">
    <name type="scientific">Methanolapillus ohkumae</name>
    <dbReference type="NCBI Taxonomy" id="3028298"/>
    <lineage>
        <taxon>Archaea</taxon>
        <taxon>Methanobacteriati</taxon>
        <taxon>Methanobacteriota</taxon>
        <taxon>Stenosarchaea group</taxon>
        <taxon>Methanomicrobia</taxon>
        <taxon>Methanosarcinales</taxon>
        <taxon>Methanosarcinaceae</taxon>
        <taxon>Methanolapillus</taxon>
    </lineage>
</organism>
<evidence type="ECO:0000259" key="3">
    <source>
        <dbReference type="Pfam" id="PF01978"/>
    </source>
</evidence>
<evidence type="ECO:0000313" key="5">
    <source>
        <dbReference type="EMBL" id="WNY27755.1"/>
    </source>
</evidence>
<evidence type="ECO:0000256" key="2">
    <source>
        <dbReference type="SAM" id="MobiDB-lite"/>
    </source>
</evidence>
<dbReference type="InterPro" id="IPR051797">
    <property type="entry name" value="TrmB-like"/>
</dbReference>
<feature type="domain" description="Transcription regulator TrmB N-terminal" evidence="3">
    <location>
        <begin position="10"/>
        <end position="76"/>
    </location>
</feature>
<feature type="domain" description="Transcription regulator TrmB C-terminal" evidence="4">
    <location>
        <begin position="115"/>
        <end position="223"/>
    </location>
</feature>
<dbReference type="EMBL" id="CP131061">
    <property type="protein sequence ID" value="WNY27755.1"/>
    <property type="molecule type" value="Genomic_DNA"/>
</dbReference>
<dbReference type="InterPro" id="IPR021586">
    <property type="entry name" value="Tscrpt_reg_TrmB_C"/>
</dbReference>
<evidence type="ECO:0000259" key="4">
    <source>
        <dbReference type="Pfam" id="PF11495"/>
    </source>
</evidence>
<dbReference type="Proteomes" id="UP001304970">
    <property type="component" value="Chromosome"/>
</dbReference>
<gene>
    <name evidence="5" type="ORF">MsAm2_15630</name>
</gene>
<protein>
    <recommendedName>
        <fullName evidence="7">TrmB family transcriptional regulator</fullName>
    </recommendedName>
</protein>
<dbReference type="PANTHER" id="PTHR34293">
    <property type="entry name" value="HTH-TYPE TRANSCRIPTIONAL REGULATOR TRMBL2"/>
    <property type="match status" value="1"/>
</dbReference>
<dbReference type="Pfam" id="PF01978">
    <property type="entry name" value="TrmB"/>
    <property type="match status" value="1"/>
</dbReference>
<dbReference type="AlphaFoldDB" id="A0AA96ZW88"/>
<dbReference type="SUPFAM" id="SSF46785">
    <property type="entry name" value="Winged helix' DNA-binding domain"/>
    <property type="match status" value="1"/>
</dbReference>
<sequence length="335" mass="38026">MIDNELISNLKKIGFAENEAKAYVGLVMLQEAGARELHGFTNIPRAKIYEVLDRLVEKKYAEILYGTPIHYKPTDPDELILMIREDFEKTTDFLLDAFDQMEIEPPDNDGDLSSVWYLRSDWTVRNKIRELFEKTDCVIIICNTPEVLFKIEDLLNAAQETLRVLILVNDTSKYDHFSFSVNLYPPNIVSLFDDLMGNTKAEDGCFIISNTKAGIFLQNNENKLEGFYMAKPAIGFIYKTIGFMLSNLDSIQISDNYVPNLKSGTNKLLIGEGKVKSIPESVSRYETSSLESKEKDAVSIEISHFCKETLSLKSKKKANPANETGPGKKTNKYQR</sequence>
<evidence type="ECO:0000256" key="1">
    <source>
        <dbReference type="ARBA" id="ARBA00007287"/>
    </source>
</evidence>
<dbReference type="Pfam" id="PF11495">
    <property type="entry name" value="Regulator_TrmB"/>
    <property type="match status" value="1"/>
</dbReference>